<evidence type="ECO:0000256" key="1">
    <source>
        <dbReference type="ARBA" id="ARBA00004117"/>
    </source>
</evidence>
<keyword evidence="9" id="KW-0282">Flagellum</keyword>
<keyword evidence="4 6" id="KW-0975">Bacterial flagellum</keyword>
<dbReference type="AlphaFoldDB" id="A0A1T4VA89"/>
<dbReference type="InterPro" id="IPR019776">
    <property type="entry name" value="Flagellar_basal_body_rod_CS"/>
</dbReference>
<keyword evidence="10" id="KW-1185">Reference proteome</keyword>
<dbReference type="GO" id="GO:0071978">
    <property type="term" value="P:bacterial-type flagellum-dependent swarming motility"/>
    <property type="evidence" value="ECO:0007669"/>
    <property type="project" value="TreeGrafter"/>
</dbReference>
<dbReference type="Proteomes" id="UP000242432">
    <property type="component" value="Unassembled WGS sequence"/>
</dbReference>
<organism evidence="9 10">
    <name type="scientific">Succinivibrio dextrinosolvens DSM 3072</name>
    <dbReference type="NCBI Taxonomy" id="1123324"/>
    <lineage>
        <taxon>Bacteria</taxon>
        <taxon>Pseudomonadati</taxon>
        <taxon>Pseudomonadota</taxon>
        <taxon>Gammaproteobacteria</taxon>
        <taxon>Aeromonadales</taxon>
        <taxon>Succinivibrionaceae</taxon>
        <taxon>Succinivibrio</taxon>
    </lineage>
</organism>
<proteinExistence type="inferred from homology"/>
<evidence type="ECO:0000313" key="10">
    <source>
        <dbReference type="Proteomes" id="UP000242432"/>
    </source>
</evidence>
<feature type="domain" description="Flagellar basal body rod protein N-terminal" evidence="7">
    <location>
        <begin position="7"/>
        <end position="31"/>
    </location>
</feature>
<protein>
    <recommendedName>
        <fullName evidence="3 6">Flagellar basal-body rod protein FlgC</fullName>
    </recommendedName>
</protein>
<evidence type="ECO:0000259" key="8">
    <source>
        <dbReference type="Pfam" id="PF06429"/>
    </source>
</evidence>
<dbReference type="PANTHER" id="PTHR30435">
    <property type="entry name" value="FLAGELLAR PROTEIN"/>
    <property type="match status" value="1"/>
</dbReference>
<dbReference type="PANTHER" id="PTHR30435:SF29">
    <property type="entry name" value="FLAGELLAR BASAL-BODY ROD PROTEIN FLGC"/>
    <property type="match status" value="1"/>
</dbReference>
<accession>A0A1T4VA89</accession>
<comment type="subunit">
    <text evidence="5 6">The basal body constitutes a major portion of the flagellar organelle and consists of four rings (L,P,S, and M) mounted on a central rod. The rod consists of about 26 subunits of FlgG in the distal portion, and FlgB, FlgC and FlgF are thought to build up the proximal portion of the rod with about 6 subunits each.</text>
</comment>
<evidence type="ECO:0000313" key="9">
    <source>
        <dbReference type="EMBL" id="SKA61822.1"/>
    </source>
</evidence>
<gene>
    <name evidence="9" type="ORF">SAMN02745213_01148</name>
</gene>
<name>A0A1T4VA89_9GAMM</name>
<evidence type="ECO:0000259" key="7">
    <source>
        <dbReference type="Pfam" id="PF00460"/>
    </source>
</evidence>
<dbReference type="GO" id="GO:0030694">
    <property type="term" value="C:bacterial-type flagellum basal body, rod"/>
    <property type="evidence" value="ECO:0007669"/>
    <property type="project" value="UniProtKB-UniRule"/>
</dbReference>
<evidence type="ECO:0000256" key="5">
    <source>
        <dbReference type="ARBA" id="ARBA00025933"/>
    </source>
</evidence>
<keyword evidence="9" id="KW-0966">Cell projection</keyword>
<evidence type="ECO:0000256" key="4">
    <source>
        <dbReference type="ARBA" id="ARBA00023143"/>
    </source>
</evidence>
<dbReference type="NCBIfam" id="TIGR01395">
    <property type="entry name" value="FlgC"/>
    <property type="match status" value="1"/>
</dbReference>
<dbReference type="STRING" id="83771.SAMN02910357_02330"/>
<dbReference type="InterPro" id="IPR010930">
    <property type="entry name" value="Flg_bb/hook_C_dom"/>
</dbReference>
<evidence type="ECO:0000256" key="3">
    <source>
        <dbReference type="ARBA" id="ARBA00017941"/>
    </source>
</evidence>
<dbReference type="Pfam" id="PF06429">
    <property type="entry name" value="Flg_bbr_C"/>
    <property type="match status" value="1"/>
</dbReference>
<keyword evidence="9" id="KW-0969">Cilium</keyword>
<dbReference type="InterPro" id="IPR001444">
    <property type="entry name" value="Flag_bb_rod_N"/>
</dbReference>
<evidence type="ECO:0000256" key="6">
    <source>
        <dbReference type="RuleBase" id="RU362062"/>
    </source>
</evidence>
<dbReference type="InterPro" id="IPR006299">
    <property type="entry name" value="FlgC"/>
</dbReference>
<dbReference type="PROSITE" id="PS00588">
    <property type="entry name" value="FLAGELLA_BB_ROD"/>
    <property type="match status" value="1"/>
</dbReference>
<comment type="similarity">
    <text evidence="2">Belongs to the flagella basal body rod proteins family.</text>
</comment>
<comment type="subcellular location">
    <subcellularLocation>
        <location evidence="1 6">Bacterial flagellum basal body</location>
    </subcellularLocation>
</comment>
<sequence>MGIFRILDIAGTAMNAQSVRLNATASNLANAESVSLSVETTYKARRPLFSAAFDEAMQFEVSEGGVTDPVTGEPYGVGVALKGVIESDAPTIKEYNPNHPLADDEGYIYRPNVNTVEEMADMISANRSYQTAVQMATSAKKMMQATLQMGTNPNM</sequence>
<dbReference type="EMBL" id="FUXX01000016">
    <property type="protein sequence ID" value="SKA61822.1"/>
    <property type="molecule type" value="Genomic_DNA"/>
</dbReference>
<dbReference type="Pfam" id="PF00460">
    <property type="entry name" value="Flg_bb_rod"/>
    <property type="match status" value="1"/>
</dbReference>
<feature type="domain" description="Flagellar basal-body/hook protein C-terminal" evidence="8">
    <location>
        <begin position="105"/>
        <end position="149"/>
    </location>
</feature>
<evidence type="ECO:0000256" key="2">
    <source>
        <dbReference type="ARBA" id="ARBA00009677"/>
    </source>
</evidence>
<dbReference type="RefSeq" id="WP_078928642.1">
    <property type="nucleotide sequence ID" value="NZ_FUXX01000016.1"/>
</dbReference>
<reference evidence="10" key="1">
    <citation type="submission" date="2017-02" db="EMBL/GenBank/DDBJ databases">
        <authorList>
            <person name="Varghese N."/>
            <person name="Submissions S."/>
        </authorList>
    </citation>
    <scope>NUCLEOTIDE SEQUENCE [LARGE SCALE GENOMIC DNA]</scope>
    <source>
        <strain evidence="10">DSM 3072</strain>
    </source>
</reference>